<dbReference type="OrthoDB" id="1915068at2"/>
<reference evidence="5 7" key="3">
    <citation type="submission" date="2019-04" db="EMBL/GenBank/DDBJ databases">
        <title>Genome sequencing of Clostridium botulinum Groups I-IV and Clostridium butyricum.</title>
        <authorList>
            <person name="Brunt J."/>
            <person name="Van Vliet A.H.M."/>
            <person name="Stringer S.C."/>
            <person name="Carter A.T."/>
            <person name="Peck M.W."/>
        </authorList>
    </citation>
    <scope>NUCLEOTIDE SEQUENCE [LARGE SCALE GENOMIC DNA]</scope>
    <source>
        <strain evidence="3 7">IFR 18/037</strain>
        <strain evidence="2 5">IFR 18/054</strain>
    </source>
</reference>
<evidence type="ECO:0000313" key="5">
    <source>
        <dbReference type="Proteomes" id="UP000472521"/>
    </source>
</evidence>
<dbReference type="EMBL" id="SWND01000015">
    <property type="protein sequence ID" value="NFF03521.1"/>
    <property type="molecule type" value="Genomic_DNA"/>
</dbReference>
<dbReference type="OMA" id="KIEGHKW"/>
<dbReference type="AlphaFoldDB" id="A0A0A2HMA9"/>
<sequence>MPIVIGKEKDDDDRLYVTFNYTHDRVERIKRIEGHKWNAIKKHWSIPNNREAIDKIVLTFYDEEVMLDASLI</sequence>
<evidence type="ECO:0000313" key="4">
    <source>
        <dbReference type="EMBL" id="QRI53146.1"/>
    </source>
</evidence>
<dbReference type="Proteomes" id="UP000473887">
    <property type="component" value="Unassembled WGS sequence"/>
</dbReference>
<accession>A0A0A2HMA9</accession>
<evidence type="ECO:0000313" key="2">
    <source>
        <dbReference type="EMBL" id="NFF03521.1"/>
    </source>
</evidence>
<dbReference type="EMBL" id="SGKC01000050">
    <property type="protein sequence ID" value="NEZ93749.1"/>
    <property type="molecule type" value="Genomic_DNA"/>
</dbReference>
<evidence type="ECO:0000313" key="6">
    <source>
        <dbReference type="Proteomes" id="UP000473887"/>
    </source>
</evidence>
<protein>
    <recommendedName>
        <fullName evidence="9">Integrase</fullName>
    </recommendedName>
</protein>
<evidence type="ECO:0000313" key="3">
    <source>
        <dbReference type="EMBL" id="NFG18597.1"/>
    </source>
</evidence>
<reference evidence="1 6" key="2">
    <citation type="submission" date="2019-02" db="EMBL/GenBank/DDBJ databases">
        <title>Genome sequencing of Clostridium botulinum clinical isolates.</title>
        <authorList>
            <person name="Brunt J."/>
            <person name="Van Vliet A.H.M."/>
            <person name="Stringer S.C."/>
            <person name="Grant K.A."/>
            <person name="Carter A.C."/>
            <person name="Peck M.W."/>
        </authorList>
    </citation>
    <scope>NUCLEOTIDE SEQUENCE [LARGE SCALE GENOMIC DNA]</scope>
    <source>
        <strain evidence="1 6">H142660711</strain>
    </source>
</reference>
<dbReference type="EMBL" id="SWOY01000012">
    <property type="protein sequence ID" value="NFG18597.1"/>
    <property type="molecule type" value="Genomic_DNA"/>
</dbReference>
<evidence type="ECO:0008006" key="9">
    <source>
        <dbReference type="Google" id="ProtNLM"/>
    </source>
</evidence>
<evidence type="ECO:0000313" key="7">
    <source>
        <dbReference type="Proteomes" id="UP000478995"/>
    </source>
</evidence>
<dbReference type="Proteomes" id="UP000663464">
    <property type="component" value="Chromosome"/>
</dbReference>
<dbReference type="Proteomes" id="UP000472521">
    <property type="component" value="Unassembled WGS sequence"/>
</dbReference>
<proteinExistence type="predicted"/>
<name>A0A0A2HMA9_CLOBO</name>
<dbReference type="RefSeq" id="WP_003361630.1">
    <property type="nucleotide sequence ID" value="NZ_AP014696.1"/>
</dbReference>
<dbReference type="GeneID" id="5186273"/>
<organism evidence="1 6">
    <name type="scientific">Clostridium botulinum</name>
    <dbReference type="NCBI Taxonomy" id="1491"/>
    <lineage>
        <taxon>Bacteria</taxon>
        <taxon>Bacillati</taxon>
        <taxon>Bacillota</taxon>
        <taxon>Clostridia</taxon>
        <taxon>Eubacteriales</taxon>
        <taxon>Clostridiaceae</taxon>
        <taxon>Clostridium</taxon>
    </lineage>
</organism>
<dbReference type="EMBL" id="CP069280">
    <property type="protein sequence ID" value="QRI53146.1"/>
    <property type="molecule type" value="Genomic_DNA"/>
</dbReference>
<reference evidence="4" key="4">
    <citation type="submission" date="2021-02" db="EMBL/GenBank/DDBJ databases">
        <authorList>
            <person name="Dover N."/>
            <person name="Barash J.R."/>
            <person name="Bell J.M."/>
            <person name="Sylvester M.D."/>
            <person name="Arnon S."/>
        </authorList>
    </citation>
    <scope>NUCLEOTIDE SEQUENCE</scope>
    <source>
        <strain evidence="4">IBCA10-7060</strain>
    </source>
</reference>
<reference evidence="4 8" key="1">
    <citation type="journal article" date="2014" name="J. Infect. Dis.">
        <title>Molecular characterization of a novel botulinum neurotoxin type H gene.</title>
        <authorList>
            <person name="Dover N."/>
            <person name="Barash J.R."/>
            <person name="Hill K.K."/>
            <person name="Xie G."/>
            <person name="Arnon S.S."/>
        </authorList>
    </citation>
    <scope>NUCLEOTIDE SEQUENCE [LARGE SCALE GENOMIC DNA]</scope>
    <source>
        <strain evidence="4 8">IBCA10-7060</strain>
    </source>
</reference>
<gene>
    <name evidence="1" type="ORF">EXM69_17820</name>
    <name evidence="3" type="ORF">FC794_17845</name>
    <name evidence="2" type="ORF">FCV25_17570</name>
    <name evidence="4" type="ORF">JQS73_17250</name>
</gene>
<evidence type="ECO:0000313" key="1">
    <source>
        <dbReference type="EMBL" id="NEZ93749.1"/>
    </source>
</evidence>
<evidence type="ECO:0000313" key="8">
    <source>
        <dbReference type="Proteomes" id="UP000663464"/>
    </source>
</evidence>
<dbReference type="Proteomes" id="UP000478995">
    <property type="component" value="Unassembled WGS sequence"/>
</dbReference>